<dbReference type="EMBL" id="JAKELO010000002">
    <property type="protein sequence ID" value="MDE4908922.1"/>
    <property type="molecule type" value="Genomic_DNA"/>
</dbReference>
<keyword evidence="2" id="KW-0812">Transmembrane</keyword>
<accession>A0A9Q4PYX7</accession>
<evidence type="ECO:0000313" key="3">
    <source>
        <dbReference type="EMBL" id="MDE4908922.1"/>
    </source>
</evidence>
<protein>
    <submittedName>
        <fullName evidence="3">Uncharacterized protein</fullName>
    </submittedName>
</protein>
<comment type="caution">
    <text evidence="3">The sequence shown here is derived from an EMBL/GenBank/DDBJ whole genome shotgun (WGS) entry which is preliminary data.</text>
</comment>
<sequence>MKEGEMGEGRSASVCRKNQIRGIISALMPVFCLLVVLSCGCLDAFWNISTGLEDGDSPSPVSSEGARSSLVSNESVETSSARGVMPEDADGVGGTGGGVTDESGELMNPVSPDSFSLTYAPADGYQAEEGELLEMQVRVVPGEEFSAPVSLRLDIAVPSPGLPFITLWEGSFDLGTTSPPYRPVTLSLPLDPNSPPEEFEWVTGVARQAKTLGIASFSVNVRITAEGGGQIVSESPSYTVRLS</sequence>
<reference evidence="3" key="1">
    <citation type="submission" date="2022-01" db="EMBL/GenBank/DDBJ databases">
        <title>Draft genome of Methanogenium marinum DSM 15558.</title>
        <authorList>
            <person name="Chen S.-C."/>
            <person name="You Y.-T."/>
        </authorList>
    </citation>
    <scope>NUCLEOTIDE SEQUENCE</scope>
    <source>
        <strain evidence="3">DSM 15558</strain>
    </source>
</reference>
<evidence type="ECO:0000313" key="4">
    <source>
        <dbReference type="Proteomes" id="UP001143747"/>
    </source>
</evidence>
<organism evidence="3 4">
    <name type="scientific">Methanogenium marinum</name>
    <dbReference type="NCBI Taxonomy" id="348610"/>
    <lineage>
        <taxon>Archaea</taxon>
        <taxon>Methanobacteriati</taxon>
        <taxon>Methanobacteriota</taxon>
        <taxon>Stenosarchaea group</taxon>
        <taxon>Methanomicrobia</taxon>
        <taxon>Methanomicrobiales</taxon>
        <taxon>Methanomicrobiaceae</taxon>
        <taxon>Methanogenium</taxon>
    </lineage>
</organism>
<evidence type="ECO:0000256" key="1">
    <source>
        <dbReference type="SAM" id="MobiDB-lite"/>
    </source>
</evidence>
<keyword evidence="2" id="KW-0472">Membrane</keyword>
<keyword evidence="2" id="KW-1133">Transmembrane helix</keyword>
<feature type="compositionally biased region" description="Polar residues" evidence="1">
    <location>
        <begin position="59"/>
        <end position="81"/>
    </location>
</feature>
<feature type="region of interest" description="Disordered" evidence="1">
    <location>
        <begin position="53"/>
        <end position="112"/>
    </location>
</feature>
<dbReference type="RefSeq" id="WP_274925534.1">
    <property type="nucleotide sequence ID" value="NZ_JAKELO010000002.1"/>
</dbReference>
<feature type="transmembrane region" description="Helical" evidence="2">
    <location>
        <begin position="20"/>
        <end position="46"/>
    </location>
</feature>
<keyword evidence="4" id="KW-1185">Reference proteome</keyword>
<proteinExistence type="predicted"/>
<evidence type="ECO:0000256" key="2">
    <source>
        <dbReference type="SAM" id="Phobius"/>
    </source>
</evidence>
<dbReference type="Proteomes" id="UP001143747">
    <property type="component" value="Unassembled WGS sequence"/>
</dbReference>
<gene>
    <name evidence="3" type="ORF">L0665_09920</name>
</gene>
<name>A0A9Q4PYX7_9EURY</name>
<dbReference type="AlphaFoldDB" id="A0A9Q4PYX7"/>